<keyword evidence="2" id="KW-1185">Reference proteome</keyword>
<gene>
    <name evidence="1" type="ORF">ACJRO7_034040</name>
</gene>
<proteinExistence type="predicted"/>
<sequence>MTGTRREHPHGTVTDIFNFDCASLVVMEIGQGNEQSFTVLRAGAFVVNLYVQAMTHVMMTPCAVRDAQWPLSRDSMAIRVGERSFAFVMLGLMYGLQLPPLCDEDTVDTLERVFMKFSDYTTLDNGQNGYPCLDNEPTFWATVRPVVKNFARGKLGNNWRLMEGNEATSLSKVFRTSATTKIVSNAILTGFLKPVHVETFIVKMKDQGRRDVDAEDALSSISAVTDIVNSLGKVWGITIGDLQVPEDARREEGPETMSQIKLWKLNQLGVALFLRHNSKLLG</sequence>
<accession>A0ABD3J2B8</accession>
<dbReference type="InterPro" id="IPR045036">
    <property type="entry name" value="Spartin-like"/>
</dbReference>
<dbReference type="PANTHER" id="PTHR21068">
    <property type="entry name" value="SPARTIN"/>
    <property type="match status" value="1"/>
</dbReference>
<dbReference type="PANTHER" id="PTHR21068:SF49">
    <property type="entry name" value="SENESCENCE DOMAIN-CONTAINING PROTEIN"/>
    <property type="match status" value="1"/>
</dbReference>
<evidence type="ECO:0000313" key="2">
    <source>
        <dbReference type="Proteomes" id="UP001634007"/>
    </source>
</evidence>
<dbReference type="Proteomes" id="UP001634007">
    <property type="component" value="Unassembled WGS sequence"/>
</dbReference>
<protein>
    <submittedName>
        <fullName evidence="1">Uncharacterized protein</fullName>
    </submittedName>
</protein>
<dbReference type="AlphaFoldDB" id="A0ABD3J2B8"/>
<name>A0ABD3J2B8_EUCGL</name>
<organism evidence="1 2">
    <name type="scientific">Eucalyptus globulus</name>
    <name type="common">Tasmanian blue gum</name>
    <dbReference type="NCBI Taxonomy" id="34317"/>
    <lineage>
        <taxon>Eukaryota</taxon>
        <taxon>Viridiplantae</taxon>
        <taxon>Streptophyta</taxon>
        <taxon>Embryophyta</taxon>
        <taxon>Tracheophyta</taxon>
        <taxon>Spermatophyta</taxon>
        <taxon>Magnoliopsida</taxon>
        <taxon>eudicotyledons</taxon>
        <taxon>Gunneridae</taxon>
        <taxon>Pentapetalae</taxon>
        <taxon>rosids</taxon>
        <taxon>malvids</taxon>
        <taxon>Myrtales</taxon>
        <taxon>Myrtaceae</taxon>
        <taxon>Myrtoideae</taxon>
        <taxon>Eucalypteae</taxon>
        <taxon>Eucalyptus</taxon>
    </lineage>
</organism>
<comment type="caution">
    <text evidence="1">The sequence shown here is derived from an EMBL/GenBank/DDBJ whole genome shotgun (WGS) entry which is preliminary data.</text>
</comment>
<reference evidence="1 2" key="1">
    <citation type="submission" date="2024-11" db="EMBL/GenBank/DDBJ databases">
        <title>Chromosome-level genome assembly of Eucalyptus globulus Labill. provides insights into its genome evolution.</title>
        <authorList>
            <person name="Li X."/>
        </authorList>
    </citation>
    <scope>NUCLEOTIDE SEQUENCE [LARGE SCALE GENOMIC DNA]</scope>
    <source>
        <strain evidence="1">CL2024</strain>
        <tissue evidence="1">Fresh tender leaves</tissue>
    </source>
</reference>
<dbReference type="EMBL" id="JBJKBG010000009">
    <property type="protein sequence ID" value="KAL3721636.1"/>
    <property type="molecule type" value="Genomic_DNA"/>
</dbReference>
<evidence type="ECO:0000313" key="1">
    <source>
        <dbReference type="EMBL" id="KAL3721636.1"/>
    </source>
</evidence>